<dbReference type="Gene3D" id="2.120.10.80">
    <property type="entry name" value="Kelch-type beta propeller"/>
    <property type="match status" value="2"/>
</dbReference>
<dbReference type="InterPro" id="IPR001398">
    <property type="entry name" value="Macrophage_inhib_fac"/>
</dbReference>
<dbReference type="FunFam" id="3.30.429.10:FF:000004">
    <property type="entry name" value="Tautomerase/MIF superfamily protein"/>
    <property type="match status" value="1"/>
</dbReference>
<organism evidence="4 5">
    <name type="scientific">Arabidopsis thaliana</name>
    <name type="common">Mouse-ear cress</name>
    <dbReference type="NCBI Taxonomy" id="3702"/>
    <lineage>
        <taxon>Eukaryota</taxon>
        <taxon>Viridiplantae</taxon>
        <taxon>Streptophyta</taxon>
        <taxon>Embryophyta</taxon>
        <taxon>Tracheophyta</taxon>
        <taxon>Spermatophyta</taxon>
        <taxon>Magnoliopsida</taxon>
        <taxon>eudicotyledons</taxon>
        <taxon>Gunneridae</taxon>
        <taxon>Pentapetalae</taxon>
        <taxon>rosids</taxon>
        <taxon>malvids</taxon>
        <taxon>Brassicales</taxon>
        <taxon>Brassicaceae</taxon>
        <taxon>Camelineae</taxon>
        <taxon>Arabidopsis</taxon>
    </lineage>
</organism>
<feature type="compositionally biased region" description="Low complexity" evidence="2">
    <location>
        <begin position="190"/>
        <end position="210"/>
    </location>
</feature>
<dbReference type="Proteomes" id="UP000516314">
    <property type="component" value="Chromosome 5"/>
</dbReference>
<dbReference type="InterPro" id="IPR013989">
    <property type="entry name" value="Dev_and_cell_death_domain"/>
</dbReference>
<name>A0A7G2F4B9_ARATH</name>
<dbReference type="InterPro" id="IPR015915">
    <property type="entry name" value="Kelch-typ_b-propeller"/>
</dbReference>
<evidence type="ECO:0000259" key="3">
    <source>
        <dbReference type="PROSITE" id="PS51222"/>
    </source>
</evidence>
<dbReference type="EMBL" id="LR881470">
    <property type="protein sequence ID" value="CAD5330522.1"/>
    <property type="molecule type" value="Genomic_DNA"/>
</dbReference>
<dbReference type="SMART" id="SM00612">
    <property type="entry name" value="Kelch"/>
    <property type="match status" value="5"/>
</dbReference>
<dbReference type="InterPro" id="IPR044832">
    <property type="entry name" value="NRP-like"/>
</dbReference>
<feature type="domain" description="DCD" evidence="3">
    <location>
        <begin position="16"/>
        <end position="149"/>
    </location>
</feature>
<dbReference type="Pfam" id="PF01344">
    <property type="entry name" value="Kelch_1"/>
    <property type="match status" value="4"/>
</dbReference>
<proteinExistence type="inferred from homology"/>
<feature type="region of interest" description="Disordered" evidence="2">
    <location>
        <begin position="172"/>
        <end position="224"/>
    </location>
</feature>
<evidence type="ECO:0000313" key="5">
    <source>
        <dbReference type="Proteomes" id="UP000516314"/>
    </source>
</evidence>
<dbReference type="InterPro" id="IPR014347">
    <property type="entry name" value="Tautomerase/MIF_sf"/>
</dbReference>
<evidence type="ECO:0000256" key="2">
    <source>
        <dbReference type="SAM" id="MobiDB-lite"/>
    </source>
</evidence>
<sequence length="709" mass="78280">MAQRRGKFSFRNLTKSQLGGVVFGCTKNTIKECMSKQLFGLPSNHYPYVQKIDIGLPLFLFNYSDRTLHGIFEAAGCGQLNIDPYGWTSDGSERTSYPAQVPISVRLQCEPLSEEKFKPAIADNYYSSHHFWFELDHFQTRKLTCLLTSFAVKPKPPMNTPNTRQIFRLISSSEKKENSDEVKPSENEPVGSLEVSLSSGGESDSSAAASHPGFSENHPDVQNPKQIDKDHVLEKLKDLVFSHDEHGDNSLTETVEQANIPTCKNLEDRDTLEEETCSEGKIDGSCLVSSPLPHTISQLMHEVKELRACGLENSTKICYLEEKLDKAHKEIYRLTERCNMLESISGPLITKAGGSDLEIHSPDDTSLDPTEAILLLGGFDKDSETWLSSVQSYFPSRNVVKAHSSMSCIRSNASVAKLDGKIYVFGGDDGGRGWTNSDVEMLDPDIGRWIRTRSMGQEAVGGYDGKEYLNTAERFDPREHSWMNIASMKSRRGCHSLVVLNEKLYAIGGFDGETMVSSVEIYEPRTGTWMTGEPMKDLRGYSAVAVVKDSIYVIGGYKGEEDDILDTVECFKEGEGWKNVPSSSIVIETKKKKKMPCLNLSTNVNLDGVDTSSILSEASSTVAKIIGKPENYVMIVLKGSVPMSFGGTEDPAAYGELVSIGGLNADVNKKLSAAVSAILETKLSVPKSRFFLKFYDTKGSFFGWNGATL</sequence>
<dbReference type="SUPFAM" id="SSF117281">
    <property type="entry name" value="Kelch motif"/>
    <property type="match status" value="1"/>
</dbReference>
<evidence type="ECO:0000313" key="4">
    <source>
        <dbReference type="EMBL" id="CAD5330522.1"/>
    </source>
</evidence>
<dbReference type="SUPFAM" id="SSF55331">
    <property type="entry name" value="Tautomerase/MIF"/>
    <property type="match status" value="1"/>
</dbReference>
<accession>A0A7G2F4B9</accession>
<dbReference type="PANTHER" id="PTHR46034">
    <property type="match status" value="1"/>
</dbReference>
<comment type="similarity">
    <text evidence="1">Belongs to the MIF family.</text>
</comment>
<dbReference type="InterPro" id="IPR006652">
    <property type="entry name" value="Kelch_1"/>
</dbReference>
<dbReference type="Pfam" id="PF01187">
    <property type="entry name" value="MIF"/>
    <property type="match status" value="1"/>
</dbReference>
<dbReference type="PROSITE" id="PS51222">
    <property type="entry name" value="DCD"/>
    <property type="match status" value="1"/>
</dbReference>
<dbReference type="PANTHER" id="PTHR46034:SF7">
    <property type="entry name" value="INFLUENZA VIRUS NS1A-BINDING PROTEIN"/>
    <property type="match status" value="1"/>
</dbReference>
<reference evidence="4 5" key="1">
    <citation type="submission" date="2020-09" db="EMBL/GenBank/DDBJ databases">
        <authorList>
            <person name="Ashkenazy H."/>
        </authorList>
    </citation>
    <scope>NUCLEOTIDE SEQUENCE [LARGE SCALE GENOMIC DNA]</scope>
    <source>
        <strain evidence="5">cv. Cdm-0</strain>
    </source>
</reference>
<dbReference type="AlphaFoldDB" id="A0A7G2F4B9"/>
<dbReference type="Pfam" id="PF10539">
    <property type="entry name" value="Dev_Cell_Death"/>
    <property type="match status" value="1"/>
</dbReference>
<dbReference type="Gene3D" id="3.30.429.10">
    <property type="entry name" value="Macrophage Migration Inhibitory Factor"/>
    <property type="match status" value="1"/>
</dbReference>
<dbReference type="GO" id="GO:0034976">
    <property type="term" value="P:response to endoplasmic reticulum stress"/>
    <property type="evidence" value="ECO:0007669"/>
    <property type="project" value="InterPro"/>
</dbReference>
<evidence type="ECO:0000256" key="1">
    <source>
        <dbReference type="ARBA" id="ARBA00005851"/>
    </source>
</evidence>
<gene>
    <name evidence="4" type="ORF">AT9943_LOCUS18056</name>
</gene>
<feature type="compositionally biased region" description="Basic and acidic residues" evidence="2">
    <location>
        <begin position="173"/>
        <end position="186"/>
    </location>
</feature>
<protein>
    <submittedName>
        <fullName evidence="4">(thale cress) hypothetical protein</fullName>
    </submittedName>
</protein>
<dbReference type="SMART" id="SM00767">
    <property type="entry name" value="DCD"/>
    <property type="match status" value="1"/>
</dbReference>